<evidence type="ECO:0000313" key="2">
    <source>
        <dbReference type="EMBL" id="KAJ5525040.1"/>
    </source>
</evidence>
<evidence type="ECO:0000259" key="1">
    <source>
        <dbReference type="Pfam" id="PF24969"/>
    </source>
</evidence>
<keyword evidence="3" id="KW-1185">Reference proteome</keyword>
<name>A0AAD6CKE1_9EURO</name>
<feature type="domain" description="Leucine-rich repeat" evidence="1">
    <location>
        <begin position="45"/>
        <end position="403"/>
    </location>
</feature>
<sequence length="452" mass="51753">MPILNNDVVLLIEDHLYYQPDKFSMMRVCRQWYALLLPRLFARRIWVSRENIYPLVRCIQKNPSIRTAIQNLVVRLDLELVSKEQGPEPKYDARIVRDAVERACDSRAEQTRWNRGLRMGDKDAWLAVLLQYLEGITVLDLGYSDKSDYFIPMLRRVVSQTSPLNTKPVFQKLEKVHVSTDEDIIHLVASDFLPLFRLPAMRVFNADGLYEEYEENSLKPSPGTSGIREMNLGRVGLGSNGVRGMADYITACGNLEIFEYQHNSRTPSRHFSLSFHSGAFYTALATQKNSLRVLRLNDSGQSLARGCDDEFDNEEFNQFGSLVEFHHLRELRISVRTILQFGHGHHPTVSLSAVLPSSLECLYLSHYWEEDFDVVVANLTSVATQRAERFSNLIQVRIQSSHMERFPRSEGGWKLELPESIHRIFAPLAEMFLEAGIDFGLCKPGWAAGRIA</sequence>
<protein>
    <recommendedName>
        <fullName evidence="1">Leucine-rich repeat domain-containing protein</fullName>
    </recommendedName>
</protein>
<dbReference type="Proteomes" id="UP001220324">
    <property type="component" value="Unassembled WGS sequence"/>
</dbReference>
<organism evidence="2 3">
    <name type="scientific">Penicillium frequentans</name>
    <dbReference type="NCBI Taxonomy" id="3151616"/>
    <lineage>
        <taxon>Eukaryota</taxon>
        <taxon>Fungi</taxon>
        <taxon>Dikarya</taxon>
        <taxon>Ascomycota</taxon>
        <taxon>Pezizomycotina</taxon>
        <taxon>Eurotiomycetes</taxon>
        <taxon>Eurotiomycetidae</taxon>
        <taxon>Eurotiales</taxon>
        <taxon>Aspergillaceae</taxon>
        <taxon>Penicillium</taxon>
    </lineage>
</organism>
<dbReference type="EMBL" id="JAQIZZ010000008">
    <property type="protein sequence ID" value="KAJ5525040.1"/>
    <property type="molecule type" value="Genomic_DNA"/>
</dbReference>
<gene>
    <name evidence="2" type="ORF">N7494_011690</name>
</gene>
<evidence type="ECO:0000313" key="3">
    <source>
        <dbReference type="Proteomes" id="UP001220324"/>
    </source>
</evidence>
<reference evidence="2 3" key="1">
    <citation type="journal article" date="2023" name="IMA Fungus">
        <title>Comparative genomic study of the Penicillium genus elucidates a diverse pangenome and 15 lateral gene transfer events.</title>
        <authorList>
            <person name="Petersen C."/>
            <person name="Sorensen T."/>
            <person name="Nielsen M.R."/>
            <person name="Sondergaard T.E."/>
            <person name="Sorensen J.L."/>
            <person name="Fitzpatrick D.A."/>
            <person name="Frisvad J.C."/>
            <person name="Nielsen K.L."/>
        </authorList>
    </citation>
    <scope>NUCLEOTIDE SEQUENCE [LARGE SCALE GENOMIC DNA]</scope>
    <source>
        <strain evidence="2 3">IBT 35679</strain>
    </source>
</reference>
<dbReference type="Pfam" id="PF24969">
    <property type="entry name" value="LRR_15"/>
    <property type="match status" value="1"/>
</dbReference>
<dbReference type="InterPro" id="IPR056867">
    <property type="entry name" value="LRR_15"/>
</dbReference>
<dbReference type="SUPFAM" id="SSF52047">
    <property type="entry name" value="RNI-like"/>
    <property type="match status" value="1"/>
</dbReference>
<accession>A0AAD6CKE1</accession>
<comment type="caution">
    <text evidence="2">The sequence shown here is derived from an EMBL/GenBank/DDBJ whole genome shotgun (WGS) entry which is preliminary data.</text>
</comment>
<proteinExistence type="predicted"/>
<dbReference type="AlphaFoldDB" id="A0AAD6CKE1"/>